<keyword evidence="2" id="KW-1185">Reference proteome</keyword>
<evidence type="ECO:0000313" key="1">
    <source>
        <dbReference type="EMBL" id="SEA47093.1"/>
    </source>
</evidence>
<dbReference type="AlphaFoldDB" id="A0A1H4BFY8"/>
<accession>A0A1H4BFY8</accession>
<dbReference type="Pfam" id="PF11281">
    <property type="entry name" value="DUF3083"/>
    <property type="match status" value="1"/>
</dbReference>
<dbReference type="RefSeq" id="WP_091341655.1">
    <property type="nucleotide sequence ID" value="NZ_FNRM01000003.1"/>
</dbReference>
<sequence length="365" mass="41836">MPVSSQHKVYIPNSSRDNQYLLAEFSLTDAILARFGAPMVDSAEPFKEFYLQLGKIFFELADQAGLRNVHLIANGKTPVVRFHTEAYTLQTAEQILFFYNPAYHEAQNSFFNPAEKARKVSLLFLATDANIRANAADFHNKVRSLLQRFSDEINSPELSIKVRDHQHLTYDLFAKQKGVKESYGYKLRSLDARYKARNCELPEKHSALTYAIINLPLSRYVKEQVTIDTKSDRPYNALYQLIQDQFVEATSLNKLTHRAVLANGLLPLVRNSKFDKMSTGKELQMIGFDTSVSEGQLIADWDDSNLVESAQFIIFATKDDYTDMGYGRFMNQVETALRRFAKGVNLNPERDDLVVRFHQHISYHL</sequence>
<protein>
    <recommendedName>
        <fullName evidence="3">DUF3083 domain-containing protein</fullName>
    </recommendedName>
</protein>
<gene>
    <name evidence="1" type="ORF">SAMN04488051_103343</name>
</gene>
<dbReference type="OrthoDB" id="6288569at2"/>
<name>A0A1H4BFY8_ALKAM</name>
<dbReference type="InterPro" id="IPR021433">
    <property type="entry name" value="DUF3083"/>
</dbReference>
<evidence type="ECO:0000313" key="2">
    <source>
        <dbReference type="Proteomes" id="UP000198773"/>
    </source>
</evidence>
<organism evidence="1 2">
    <name type="scientific">Alkalimonas amylolytica</name>
    <dbReference type="NCBI Taxonomy" id="152573"/>
    <lineage>
        <taxon>Bacteria</taxon>
        <taxon>Pseudomonadati</taxon>
        <taxon>Pseudomonadota</taxon>
        <taxon>Gammaproteobacteria</taxon>
        <taxon>Alkalimonas</taxon>
    </lineage>
</organism>
<evidence type="ECO:0008006" key="3">
    <source>
        <dbReference type="Google" id="ProtNLM"/>
    </source>
</evidence>
<dbReference type="Proteomes" id="UP000198773">
    <property type="component" value="Unassembled WGS sequence"/>
</dbReference>
<reference evidence="1 2" key="1">
    <citation type="submission" date="2016-10" db="EMBL/GenBank/DDBJ databases">
        <authorList>
            <person name="de Groot N.N."/>
        </authorList>
    </citation>
    <scope>NUCLEOTIDE SEQUENCE [LARGE SCALE GENOMIC DNA]</scope>
    <source>
        <strain evidence="1 2">CGMCC 1.3430</strain>
    </source>
</reference>
<dbReference type="EMBL" id="FNRM01000003">
    <property type="protein sequence ID" value="SEA47093.1"/>
    <property type="molecule type" value="Genomic_DNA"/>
</dbReference>
<proteinExistence type="predicted"/>